<protein>
    <submittedName>
        <fullName evidence="7">NAD(P)/FAD-dependent oxidoreductase</fullName>
    </submittedName>
</protein>
<reference evidence="7 8" key="1">
    <citation type="submission" date="2018-07" db="EMBL/GenBank/DDBJ databases">
        <title>Erythrobacter nanhaiensis sp. nov., a novel member of the genus Erythrobacter isolated from the South China Sea.</title>
        <authorList>
            <person name="Chen X."/>
            <person name="Liu J."/>
        </authorList>
    </citation>
    <scope>NUCLEOTIDE SEQUENCE [LARGE SCALE GENOMIC DNA]</scope>
    <source>
        <strain evidence="7 8">S-5</strain>
    </source>
</reference>
<dbReference type="InterPro" id="IPR023753">
    <property type="entry name" value="FAD/NAD-binding_dom"/>
</dbReference>
<dbReference type="PANTHER" id="PTHR43557">
    <property type="entry name" value="APOPTOSIS-INDUCING FACTOR 1"/>
    <property type="match status" value="1"/>
</dbReference>
<keyword evidence="4" id="KW-0560">Oxidoreductase</keyword>
<dbReference type="PRINTS" id="PR00411">
    <property type="entry name" value="PNDRDTASEI"/>
</dbReference>
<evidence type="ECO:0000256" key="2">
    <source>
        <dbReference type="ARBA" id="ARBA00022630"/>
    </source>
</evidence>
<keyword evidence="2" id="KW-0285">Flavoprotein</keyword>
<dbReference type="Proteomes" id="UP000254101">
    <property type="component" value="Unassembled WGS sequence"/>
</dbReference>
<dbReference type="PRINTS" id="PR00368">
    <property type="entry name" value="FADPNR"/>
</dbReference>
<dbReference type="RefSeq" id="WP_115491081.1">
    <property type="nucleotide sequence ID" value="NZ_JACHWW010000001.1"/>
</dbReference>
<dbReference type="AlphaFoldDB" id="A0A395LIV2"/>
<evidence type="ECO:0000313" key="7">
    <source>
        <dbReference type="EMBL" id="RDS76858.1"/>
    </source>
</evidence>
<evidence type="ECO:0000259" key="6">
    <source>
        <dbReference type="Pfam" id="PF14759"/>
    </source>
</evidence>
<accession>A0A395LIV2</accession>
<evidence type="ECO:0000256" key="1">
    <source>
        <dbReference type="ARBA" id="ARBA00001974"/>
    </source>
</evidence>
<dbReference type="PANTHER" id="PTHR43557:SF2">
    <property type="entry name" value="RIESKE DOMAIN-CONTAINING PROTEIN-RELATED"/>
    <property type="match status" value="1"/>
</dbReference>
<dbReference type="GO" id="GO:0016651">
    <property type="term" value="F:oxidoreductase activity, acting on NAD(P)H"/>
    <property type="evidence" value="ECO:0007669"/>
    <property type="project" value="TreeGrafter"/>
</dbReference>
<evidence type="ECO:0000259" key="5">
    <source>
        <dbReference type="Pfam" id="PF07992"/>
    </source>
</evidence>
<dbReference type="InterPro" id="IPR036188">
    <property type="entry name" value="FAD/NAD-bd_sf"/>
</dbReference>
<proteinExistence type="predicted"/>
<evidence type="ECO:0000313" key="8">
    <source>
        <dbReference type="Proteomes" id="UP000254101"/>
    </source>
</evidence>
<comment type="cofactor">
    <cofactor evidence="1">
        <name>FAD</name>
        <dbReference type="ChEBI" id="CHEBI:57692"/>
    </cofactor>
</comment>
<dbReference type="Gene3D" id="3.30.390.30">
    <property type="match status" value="1"/>
</dbReference>
<dbReference type="InterPro" id="IPR028202">
    <property type="entry name" value="Reductase_C"/>
</dbReference>
<dbReference type="Gene3D" id="3.50.50.60">
    <property type="entry name" value="FAD/NAD(P)-binding domain"/>
    <property type="match status" value="2"/>
</dbReference>
<evidence type="ECO:0000256" key="3">
    <source>
        <dbReference type="ARBA" id="ARBA00022827"/>
    </source>
</evidence>
<dbReference type="EMBL" id="QRBB01000001">
    <property type="protein sequence ID" value="RDS76858.1"/>
    <property type="molecule type" value="Genomic_DNA"/>
</dbReference>
<comment type="caution">
    <text evidence="7">The sequence shown here is derived from an EMBL/GenBank/DDBJ whole genome shotgun (WGS) entry which is preliminary data.</text>
</comment>
<feature type="domain" description="Reductase C-terminal" evidence="6">
    <location>
        <begin position="325"/>
        <end position="409"/>
    </location>
</feature>
<dbReference type="Pfam" id="PF07992">
    <property type="entry name" value="Pyr_redox_2"/>
    <property type="match status" value="1"/>
</dbReference>
<dbReference type="SUPFAM" id="SSF55424">
    <property type="entry name" value="FAD/NAD-linked reductases, dimerisation (C-terminal) domain"/>
    <property type="match status" value="1"/>
</dbReference>
<dbReference type="InterPro" id="IPR050446">
    <property type="entry name" value="FAD-oxidoreductase/Apoptosis"/>
</dbReference>
<keyword evidence="8" id="KW-1185">Reference proteome</keyword>
<dbReference type="Pfam" id="PF14759">
    <property type="entry name" value="Reductase_C"/>
    <property type="match status" value="1"/>
</dbReference>
<dbReference type="InterPro" id="IPR016156">
    <property type="entry name" value="FAD/NAD-linked_Rdtase_dimer_sf"/>
</dbReference>
<organism evidence="7 8">
    <name type="scientific">Alteriqipengyuania lutimaris</name>
    <dbReference type="NCBI Taxonomy" id="1538146"/>
    <lineage>
        <taxon>Bacteria</taxon>
        <taxon>Pseudomonadati</taxon>
        <taxon>Pseudomonadota</taxon>
        <taxon>Alphaproteobacteria</taxon>
        <taxon>Sphingomonadales</taxon>
        <taxon>Erythrobacteraceae</taxon>
        <taxon>Alteriqipengyuania</taxon>
    </lineage>
</organism>
<name>A0A395LIV2_9SPHN</name>
<feature type="domain" description="FAD/NAD(P)-binding" evidence="5">
    <location>
        <begin position="5"/>
        <end position="306"/>
    </location>
</feature>
<keyword evidence="3" id="KW-0274">FAD</keyword>
<evidence type="ECO:0000256" key="4">
    <source>
        <dbReference type="ARBA" id="ARBA00023002"/>
    </source>
</evidence>
<sequence>MSFADVLIVGGGHGGAQAALALKQRGFEGRVVLVTREAFLPYERPPLSKDYLAGSRPFEKLLIRPETYWAERNVDIRTGCAAVAIHPQLRSVELSDGNRIDYHTLIWAAGGDPRRLPCEGADLDGVHSIRTRGDVDRIRAQIDGGARRVVVIGGGYIGLEAAAVFRGLGLPVTVIERETRVLSRVAGAELSTFYEAEHRRQGVDLMLGHTVERLLGDGNGNVRAVALEDGGEVEVDLVIVGIGIVPAVGPLLAAGAAGTNGVDVDDLCRTSLDDTYAIGDCAAHANPYADNKVIRLESVQNATDMANTVAKHLTGERVPYNVVPWFWSNQYDLRLQTVGFSSEDDEAVVRGDPDSRSFSVVYLREGRVAALDCVNATRDYAQGRRLIEARSEPDRDALADPEVALKSLL</sequence>
<dbReference type="GO" id="GO:0005737">
    <property type="term" value="C:cytoplasm"/>
    <property type="evidence" value="ECO:0007669"/>
    <property type="project" value="TreeGrafter"/>
</dbReference>
<dbReference type="SUPFAM" id="SSF51905">
    <property type="entry name" value="FAD/NAD(P)-binding domain"/>
    <property type="match status" value="2"/>
</dbReference>
<dbReference type="OrthoDB" id="7809559at2"/>
<gene>
    <name evidence="7" type="ORF">DL238_04045</name>
</gene>